<protein>
    <submittedName>
        <fullName evidence="1">Uncharacterized protein</fullName>
    </submittedName>
</protein>
<gene>
    <name evidence="1" type="ORF">DN310_26625</name>
</gene>
<comment type="caution">
    <text evidence="1">The sequence shown here is derived from an EMBL/GenBank/DDBJ whole genome shotgun (WGS) entry which is preliminary data.</text>
</comment>
<sequence length="247" mass="28946">MVIIKLHFLLPLVKISTFIVKILMVHGHTKEVRVKYLTLMQWVILLTILIRRLGLINDGLQILITLKGVGHIVQKINICIFIVLININSYALANCYMPSKKTNQVNTLDPHVNKKPFDIKKLGIERIRNDENSFFIWKNVDGYYFSFYPAYLNSGFTREKIQDDVFFCSIDEIDYIFESNAGNEIDFYLIISPYDDNFLNRGEKLLVKKNVYFHAVKYLHELSVKYKVKLFILDDDNWGGKISRQIK</sequence>
<evidence type="ECO:0000313" key="1">
    <source>
        <dbReference type="EMBL" id="ECI4012758.1"/>
    </source>
</evidence>
<proteinExistence type="predicted"/>
<dbReference type="AlphaFoldDB" id="A0A5Y3MZV6"/>
<dbReference type="Proteomes" id="UP000839598">
    <property type="component" value="Unassembled WGS sequence"/>
</dbReference>
<name>A0A5Y3MZV6_SALER</name>
<organism evidence="1">
    <name type="scientific">Salmonella enterica subsp. salamae</name>
    <dbReference type="NCBI Taxonomy" id="59202"/>
    <lineage>
        <taxon>Bacteria</taxon>
        <taxon>Pseudomonadati</taxon>
        <taxon>Pseudomonadota</taxon>
        <taxon>Gammaproteobacteria</taxon>
        <taxon>Enterobacterales</taxon>
        <taxon>Enterobacteriaceae</taxon>
        <taxon>Salmonella</taxon>
    </lineage>
</organism>
<dbReference type="EMBL" id="AAIVAV010000069">
    <property type="protein sequence ID" value="ECI4012758.1"/>
    <property type="molecule type" value="Genomic_DNA"/>
</dbReference>
<accession>A0A5Y3MZV6</accession>
<reference evidence="1" key="1">
    <citation type="submission" date="2018-06" db="EMBL/GenBank/DDBJ databases">
        <authorList>
            <person name="Ashton P.M."/>
            <person name="Dallman T."/>
            <person name="Nair S."/>
            <person name="De Pinna E."/>
            <person name="Peters T."/>
            <person name="Grant K."/>
        </authorList>
    </citation>
    <scope>NUCLEOTIDE SEQUENCE [LARGE SCALE GENOMIC DNA]</scope>
    <source>
        <strain evidence="1">275803</strain>
    </source>
</reference>